<dbReference type="EMBL" id="NEVK01000003">
    <property type="protein sequence ID" value="OZI24566.1"/>
    <property type="molecule type" value="Genomic_DNA"/>
</dbReference>
<evidence type="ECO:0000256" key="1">
    <source>
        <dbReference type="SAM" id="MobiDB-lite"/>
    </source>
</evidence>
<keyword evidence="2" id="KW-0732">Signal</keyword>
<organism evidence="3 4">
    <name type="scientific">Bordetella genomosp. 7</name>
    <dbReference type="NCBI Taxonomy" id="1416805"/>
    <lineage>
        <taxon>Bacteria</taxon>
        <taxon>Pseudomonadati</taxon>
        <taxon>Pseudomonadota</taxon>
        <taxon>Betaproteobacteria</taxon>
        <taxon>Burkholderiales</taxon>
        <taxon>Alcaligenaceae</taxon>
        <taxon>Bordetella</taxon>
    </lineage>
</organism>
<keyword evidence="4" id="KW-1185">Reference proteome</keyword>
<proteinExistence type="predicted"/>
<dbReference type="Proteomes" id="UP000216947">
    <property type="component" value="Unassembled WGS sequence"/>
</dbReference>
<evidence type="ECO:0000313" key="3">
    <source>
        <dbReference type="EMBL" id="OZI24566.1"/>
    </source>
</evidence>
<name>A0A261RHP7_9BORD</name>
<protein>
    <submittedName>
        <fullName evidence="3">Fimbrial protein</fullName>
    </submittedName>
</protein>
<dbReference type="RefSeq" id="WP_094796031.1">
    <property type="nucleotide sequence ID" value="NZ_NEVK01000003.1"/>
</dbReference>
<accession>A0A261RHP7</accession>
<gene>
    <name evidence="3" type="ORF">CAL19_03390</name>
</gene>
<evidence type="ECO:0000256" key="2">
    <source>
        <dbReference type="SAM" id="SignalP"/>
    </source>
</evidence>
<feature type="signal peptide" evidence="2">
    <location>
        <begin position="1"/>
        <end position="42"/>
    </location>
</feature>
<feature type="region of interest" description="Disordered" evidence="1">
    <location>
        <begin position="52"/>
        <end position="79"/>
    </location>
</feature>
<sequence length="482" mass="50413">MRRSRVRTLSSVMAMYRGWRGAAVRPMLAGLSACSLALGACAAPDSLPSAPFAVTSPHDPAPRGQAPRPDAGQPARDDTERAARFGIAVLAPAMPLPVAPATLAESRPLELDPMPCQLSPLEGLVDASLQQRDAHPDAARAAGPDGTGTVDMSAAAQAAPLPVECANLFPDVPPVPPQQYDFGLETRDPVPSGSVMVVTGVAQPASPWFSTLSSQQGFAFSGGRWVYRDTAGPSLAVGHLTANAPLWGSAVPIGGLQIADWAGGAQVVPPGKVAYSSTVGRLNYTNLAAQSGAIDYGVTAGSGTLRYGLTPALTLESQMQTAPDLATRGLGTTYSAGDLGTFQVGVTQSTFDNVNAWRYRFGYNVNLLESVSLAVTNEQVDAGFGDLSQYRDGSFTSPRMRNTFAAGVPISGWGTLTGTYTGLRESGVAIEQRFGLQHSMLVAPSVRLAVGADRDVVTGDYEMRAGLTMPVDAFMRGLWLSW</sequence>
<feature type="chain" id="PRO_5013238147" evidence="2">
    <location>
        <begin position="43"/>
        <end position="482"/>
    </location>
</feature>
<reference evidence="4" key="1">
    <citation type="submission" date="2017-05" db="EMBL/GenBank/DDBJ databases">
        <title>Complete and WGS of Bordetella genogroups.</title>
        <authorList>
            <person name="Spilker T."/>
            <person name="Lipuma J."/>
        </authorList>
    </citation>
    <scope>NUCLEOTIDE SEQUENCE [LARGE SCALE GENOMIC DNA]</scope>
    <source>
        <strain evidence="4">AU18089</strain>
    </source>
</reference>
<comment type="caution">
    <text evidence="3">The sequence shown here is derived from an EMBL/GenBank/DDBJ whole genome shotgun (WGS) entry which is preliminary data.</text>
</comment>
<dbReference type="AlphaFoldDB" id="A0A261RHP7"/>
<evidence type="ECO:0000313" key="4">
    <source>
        <dbReference type="Proteomes" id="UP000216947"/>
    </source>
</evidence>